<keyword evidence="2" id="KW-1185">Reference proteome</keyword>
<evidence type="ECO:0000313" key="2">
    <source>
        <dbReference type="Proteomes" id="UP000316621"/>
    </source>
</evidence>
<organism evidence="1 2">
    <name type="scientific">Papaver somniferum</name>
    <name type="common">Opium poppy</name>
    <dbReference type="NCBI Taxonomy" id="3469"/>
    <lineage>
        <taxon>Eukaryota</taxon>
        <taxon>Viridiplantae</taxon>
        <taxon>Streptophyta</taxon>
        <taxon>Embryophyta</taxon>
        <taxon>Tracheophyta</taxon>
        <taxon>Spermatophyta</taxon>
        <taxon>Magnoliopsida</taxon>
        <taxon>Ranunculales</taxon>
        <taxon>Papaveraceae</taxon>
        <taxon>Papaveroideae</taxon>
        <taxon>Papaver</taxon>
    </lineage>
</organism>
<dbReference type="AlphaFoldDB" id="A0A4Y7JJ25"/>
<dbReference type="Gramene" id="RZC59769">
    <property type="protein sequence ID" value="RZC59769"/>
    <property type="gene ID" value="C5167_007077"/>
</dbReference>
<sequence length="99" mass="11359">MVAVREVKEEIMPAVPEVEEETMTEVAEEDNGTMIKDVKGSLVIERMNGDRKKKVLEYFCTHTKTDIAWMEFNEDGSPLFNITGQLMLQLTKKEAYLES</sequence>
<gene>
    <name evidence="1" type="ORF">C5167_007077</name>
</gene>
<dbReference type="EMBL" id="CM010718">
    <property type="protein sequence ID" value="RZC59769.1"/>
    <property type="molecule type" value="Genomic_DNA"/>
</dbReference>
<name>A0A4Y7JJ25_PAPSO</name>
<evidence type="ECO:0000313" key="1">
    <source>
        <dbReference type="EMBL" id="RZC59769.1"/>
    </source>
</evidence>
<dbReference type="Proteomes" id="UP000316621">
    <property type="component" value="Chromosome 4"/>
</dbReference>
<reference evidence="1 2" key="1">
    <citation type="journal article" date="2018" name="Science">
        <title>The opium poppy genome and morphinan production.</title>
        <authorList>
            <person name="Guo L."/>
            <person name="Winzer T."/>
            <person name="Yang X."/>
            <person name="Li Y."/>
            <person name="Ning Z."/>
            <person name="He Z."/>
            <person name="Teodor R."/>
            <person name="Lu Y."/>
            <person name="Bowser T.A."/>
            <person name="Graham I.A."/>
            <person name="Ye K."/>
        </authorList>
    </citation>
    <scope>NUCLEOTIDE SEQUENCE [LARGE SCALE GENOMIC DNA]</scope>
    <source>
        <strain evidence="2">cv. HN1</strain>
        <tissue evidence="1">Leaves</tissue>
    </source>
</reference>
<protein>
    <submittedName>
        <fullName evidence="1">Uncharacterized protein</fullName>
    </submittedName>
</protein>
<proteinExistence type="predicted"/>
<accession>A0A4Y7JJ25</accession>